<evidence type="ECO:0000256" key="1">
    <source>
        <dbReference type="SAM" id="Phobius"/>
    </source>
</evidence>
<dbReference type="PATRIC" id="fig|697284.3.peg.2231"/>
<feature type="transmembrane region" description="Helical" evidence="1">
    <location>
        <begin position="386"/>
        <end position="410"/>
    </location>
</feature>
<dbReference type="AlphaFoldDB" id="V9W511"/>
<sequence>MSSMNTAYHLFVRRVKLNAIFQYRVIKSVVDWSVALYFVVPGFFYLVSYYYYLWNTKPDWIFNVPFLTVALFFFVLIGLSTVRSFYEYEDQLFLLQRKPWIIKLRRYGIIYSFLVHCIKTALFIICWLPVMYLGFQMDMVQITYFYLFTVLSMTLFALIKRRINAVLNTIKRLTLLFLFYVAGAASYLVIILQNQPLIIICSSVTLAFTFIIALLNKHIEYKNRFLEYVDYDILDRYKHLALLLNNTGFKYKSPRSRRPAPFLFRNSTKFFKMRSRANILSECCTKAFFRDSFSAKLYIQLTIVSCYGIYQMPPLVSYIFLFMLALTLLSLGKMVWIQFIYSDYIKIYLWPYDVKRSAMKITMILLAMPSYILVVITLLAKSQSALILLASVGAGFLSFYISLFIILRWFKSTF</sequence>
<feature type="transmembrane region" description="Helical" evidence="1">
    <location>
        <begin position="60"/>
        <end position="86"/>
    </location>
</feature>
<dbReference type="KEGG" id="plv:ERIC2_c23230"/>
<organism evidence="2 3">
    <name type="scientific">Paenibacillus larvae subsp. larvae DSM 25430</name>
    <dbReference type="NCBI Taxonomy" id="697284"/>
    <lineage>
        <taxon>Bacteria</taxon>
        <taxon>Bacillati</taxon>
        <taxon>Bacillota</taxon>
        <taxon>Bacilli</taxon>
        <taxon>Bacillales</taxon>
        <taxon>Paenibacillaceae</taxon>
        <taxon>Paenibacillus</taxon>
    </lineage>
</organism>
<dbReference type="eggNOG" id="COG4473">
    <property type="taxonomic scope" value="Bacteria"/>
</dbReference>
<feature type="transmembrane region" description="Helical" evidence="1">
    <location>
        <begin position="34"/>
        <end position="54"/>
    </location>
</feature>
<dbReference type="HOGENOM" id="CLU_054032_0_0_9"/>
<accession>V9W511</accession>
<keyword evidence="1" id="KW-0812">Transmembrane</keyword>
<dbReference type="EMBL" id="CP003355">
    <property type="protein sequence ID" value="AHD06116.1"/>
    <property type="molecule type" value="Genomic_DNA"/>
</dbReference>
<keyword evidence="3" id="KW-1185">Reference proteome</keyword>
<protein>
    <submittedName>
        <fullName evidence="2">ABC transporter-like protein</fullName>
    </submittedName>
</protein>
<feature type="transmembrane region" description="Helical" evidence="1">
    <location>
        <begin position="197"/>
        <end position="215"/>
    </location>
</feature>
<feature type="transmembrane region" description="Helical" evidence="1">
    <location>
        <begin position="361"/>
        <end position="380"/>
    </location>
</feature>
<dbReference type="Proteomes" id="UP000029431">
    <property type="component" value="Chromosome"/>
</dbReference>
<evidence type="ECO:0000313" key="2">
    <source>
        <dbReference type="EMBL" id="AHD06116.1"/>
    </source>
</evidence>
<evidence type="ECO:0000313" key="3">
    <source>
        <dbReference type="Proteomes" id="UP000029431"/>
    </source>
</evidence>
<dbReference type="InterPro" id="IPR010288">
    <property type="entry name" value="EcsB_ABC"/>
</dbReference>
<feature type="transmembrane region" description="Helical" evidence="1">
    <location>
        <begin position="173"/>
        <end position="191"/>
    </location>
</feature>
<proteinExistence type="predicted"/>
<keyword evidence="1" id="KW-1133">Transmembrane helix</keyword>
<keyword evidence="1" id="KW-0472">Membrane</keyword>
<feature type="transmembrane region" description="Helical" evidence="1">
    <location>
        <begin position="142"/>
        <end position="161"/>
    </location>
</feature>
<dbReference type="GO" id="GO:0016020">
    <property type="term" value="C:membrane"/>
    <property type="evidence" value="ECO:0007669"/>
    <property type="project" value="InterPro"/>
</dbReference>
<gene>
    <name evidence="2" type="ORF">ERIC2_c23230</name>
</gene>
<reference evidence="2 3" key="1">
    <citation type="journal article" date="2014" name="PLoS ONE">
        <title>How to Kill the Honey Bee Larva: Genomic Potential and Virulence Mechanisms of Paenibacillus larvae.</title>
        <authorList>
            <person name="Djukic M."/>
            <person name="Brzuszkiewicz E."/>
            <person name="Funfhaus A."/>
            <person name="Voss J."/>
            <person name="Gollnow K."/>
            <person name="Poppinga L."/>
            <person name="Liesegang H."/>
            <person name="Garcia-Gonzalez E."/>
            <person name="Genersch E."/>
            <person name="Daniel R."/>
        </authorList>
    </citation>
    <scope>NUCLEOTIDE SEQUENCE [LARGE SCALE GENOMIC DNA]</scope>
    <source>
        <strain evidence="2 3">DSM 25430</strain>
    </source>
</reference>
<dbReference type="Pfam" id="PF05975">
    <property type="entry name" value="EcsB"/>
    <property type="match status" value="1"/>
</dbReference>
<feature type="transmembrane region" description="Helical" evidence="1">
    <location>
        <begin position="318"/>
        <end position="341"/>
    </location>
</feature>
<name>V9W511_9BACL</name>
<feature type="transmembrane region" description="Helical" evidence="1">
    <location>
        <begin position="107"/>
        <end position="130"/>
    </location>
</feature>